<keyword evidence="1" id="KW-0472">Membrane</keyword>
<dbReference type="KEGG" id="echi:FKX85_17570"/>
<dbReference type="Proteomes" id="UP000316614">
    <property type="component" value="Chromosome"/>
</dbReference>
<evidence type="ECO:0000313" key="4">
    <source>
        <dbReference type="Proteomes" id="UP000316614"/>
    </source>
</evidence>
<evidence type="ECO:0000313" key="3">
    <source>
        <dbReference type="EMBL" id="QDH80749.1"/>
    </source>
</evidence>
<dbReference type="EMBL" id="CP041253">
    <property type="protein sequence ID" value="QDH80749.1"/>
    <property type="molecule type" value="Genomic_DNA"/>
</dbReference>
<dbReference type="OrthoDB" id="978267at2"/>
<reference evidence="3 4" key="1">
    <citation type="submission" date="2019-06" db="EMBL/GenBank/DDBJ databases">
        <title>Echinicola alkalisoli sp. nov. isolated from saline soil.</title>
        <authorList>
            <person name="Sun J.-Q."/>
            <person name="Xu L."/>
        </authorList>
    </citation>
    <scope>NUCLEOTIDE SEQUENCE [LARGE SCALE GENOMIC DNA]</scope>
    <source>
        <strain evidence="3 4">LN3S3</strain>
    </source>
</reference>
<keyword evidence="2" id="KW-0732">Signal</keyword>
<feature type="signal peptide" evidence="2">
    <location>
        <begin position="1"/>
        <end position="19"/>
    </location>
</feature>
<proteinExistence type="predicted"/>
<keyword evidence="1" id="KW-0812">Transmembrane</keyword>
<dbReference type="RefSeq" id="WP_141615970.1">
    <property type="nucleotide sequence ID" value="NZ_CP041253.1"/>
</dbReference>
<gene>
    <name evidence="3" type="ORF">FKX85_17570</name>
</gene>
<organism evidence="3 4">
    <name type="scientific">Echinicola soli</name>
    <dbReference type="NCBI Taxonomy" id="2591634"/>
    <lineage>
        <taxon>Bacteria</taxon>
        <taxon>Pseudomonadati</taxon>
        <taxon>Bacteroidota</taxon>
        <taxon>Cytophagia</taxon>
        <taxon>Cytophagales</taxon>
        <taxon>Cyclobacteriaceae</taxon>
        <taxon>Echinicola</taxon>
    </lineage>
</organism>
<evidence type="ECO:0000256" key="1">
    <source>
        <dbReference type="SAM" id="Phobius"/>
    </source>
</evidence>
<sequence length="105" mass="11959">MKKGFLVLGFLFSFSNLQAQFSTKKFIYGDFAIYGSNYVVLESDINWVYQNKRTPSLVINPKLEFPFSRYVGYSISGIAMINTEASFYGIGLKVMIGILRSKMIK</sequence>
<protein>
    <recommendedName>
        <fullName evidence="5">DUF3575 domain-containing protein</fullName>
    </recommendedName>
</protein>
<name>A0A514CLR0_9BACT</name>
<accession>A0A514CLR0</accession>
<keyword evidence="1" id="KW-1133">Transmembrane helix</keyword>
<evidence type="ECO:0000256" key="2">
    <source>
        <dbReference type="SAM" id="SignalP"/>
    </source>
</evidence>
<keyword evidence="4" id="KW-1185">Reference proteome</keyword>
<dbReference type="AlphaFoldDB" id="A0A514CLR0"/>
<feature type="chain" id="PRO_5021807063" description="DUF3575 domain-containing protein" evidence="2">
    <location>
        <begin position="20"/>
        <end position="105"/>
    </location>
</feature>
<feature type="transmembrane region" description="Helical" evidence="1">
    <location>
        <begin position="70"/>
        <end position="96"/>
    </location>
</feature>
<evidence type="ECO:0008006" key="5">
    <source>
        <dbReference type="Google" id="ProtNLM"/>
    </source>
</evidence>